<organism evidence="1 2">
    <name type="scientific">Spiromyces aspiralis</name>
    <dbReference type="NCBI Taxonomy" id="68401"/>
    <lineage>
        <taxon>Eukaryota</taxon>
        <taxon>Fungi</taxon>
        <taxon>Fungi incertae sedis</taxon>
        <taxon>Zoopagomycota</taxon>
        <taxon>Kickxellomycotina</taxon>
        <taxon>Kickxellomycetes</taxon>
        <taxon>Kickxellales</taxon>
        <taxon>Kickxellaceae</taxon>
        <taxon>Spiromyces</taxon>
    </lineage>
</organism>
<gene>
    <name evidence="1" type="primary">TSA1</name>
    <name evidence="1" type="ORF">EV182_008036</name>
</gene>
<proteinExistence type="predicted"/>
<reference evidence="1" key="1">
    <citation type="submission" date="2022-06" db="EMBL/GenBank/DDBJ databases">
        <title>Phylogenomic reconstructions and comparative analyses of Kickxellomycotina fungi.</title>
        <authorList>
            <person name="Reynolds N.K."/>
            <person name="Stajich J.E."/>
            <person name="Barry K."/>
            <person name="Grigoriev I.V."/>
            <person name="Crous P."/>
            <person name="Smith M.E."/>
        </authorList>
    </citation>
    <scope>NUCLEOTIDE SEQUENCE</scope>
    <source>
        <strain evidence="1">RSA 2271</strain>
    </source>
</reference>
<keyword evidence="1" id="KW-0575">Peroxidase</keyword>
<dbReference type="EC" id="1.11.1.24" evidence="1"/>
<name>A0ACC1HIU3_9FUNG</name>
<feature type="non-terminal residue" evidence="1">
    <location>
        <position position="1"/>
    </location>
</feature>
<evidence type="ECO:0000313" key="2">
    <source>
        <dbReference type="Proteomes" id="UP001145114"/>
    </source>
</evidence>
<dbReference type="EMBL" id="JAMZIH010003968">
    <property type="protein sequence ID" value="KAJ1676520.1"/>
    <property type="molecule type" value="Genomic_DNA"/>
</dbReference>
<evidence type="ECO:0000313" key="1">
    <source>
        <dbReference type="EMBL" id="KAJ1676520.1"/>
    </source>
</evidence>
<comment type="caution">
    <text evidence="1">The sequence shown here is derived from an EMBL/GenBank/DDBJ whole genome shotgun (WGS) entry which is preliminary data.</text>
</comment>
<keyword evidence="2" id="KW-1185">Reference proteome</keyword>
<protein>
    <submittedName>
        <fullName evidence="1">CTPxI</fullName>
        <ecNumber evidence="1">1.11.1.24</ecNumber>
    </submittedName>
</protein>
<keyword evidence="1" id="KW-0560">Oxidoreductase</keyword>
<feature type="non-terminal residue" evidence="1">
    <location>
        <position position="94"/>
    </location>
</feature>
<accession>A0ACC1HIU3</accession>
<dbReference type="Proteomes" id="UP001145114">
    <property type="component" value="Unassembled WGS sequence"/>
</dbReference>
<sequence length="94" mass="10433">HPAPQWSSSAVADGQISRINLADYKGKFVVMVFYPMDFTFVCPTELLAFSDRVDEFRKLGAEVIGISCDSEFSHLAWNNLPRKSGGLGKLQIPL</sequence>